<keyword evidence="1" id="KW-1133">Transmembrane helix</keyword>
<keyword evidence="3" id="KW-1185">Reference proteome</keyword>
<dbReference type="Proteomes" id="UP001597106">
    <property type="component" value="Unassembled WGS sequence"/>
</dbReference>
<gene>
    <name evidence="2" type="ORF">ACFQ1T_01910</name>
</gene>
<proteinExistence type="predicted"/>
<keyword evidence="1" id="KW-0812">Transmembrane</keyword>
<name>A0ABW3GDI0_9PROT</name>
<dbReference type="SUPFAM" id="SSF52833">
    <property type="entry name" value="Thioredoxin-like"/>
    <property type="match status" value="1"/>
</dbReference>
<dbReference type="EMBL" id="JBHTJW010000001">
    <property type="protein sequence ID" value="MFD0928525.1"/>
    <property type="molecule type" value="Genomic_DNA"/>
</dbReference>
<evidence type="ECO:0000313" key="3">
    <source>
        <dbReference type="Proteomes" id="UP001597106"/>
    </source>
</evidence>
<dbReference type="RefSeq" id="WP_338656607.1">
    <property type="nucleotide sequence ID" value="NZ_JBHTJW010000001.1"/>
</dbReference>
<reference evidence="3" key="1">
    <citation type="journal article" date="2019" name="Int. J. Syst. Evol. Microbiol.">
        <title>The Global Catalogue of Microorganisms (GCM) 10K type strain sequencing project: providing services to taxonomists for standard genome sequencing and annotation.</title>
        <authorList>
            <consortium name="The Broad Institute Genomics Platform"/>
            <consortium name="The Broad Institute Genome Sequencing Center for Infectious Disease"/>
            <person name="Wu L."/>
            <person name="Ma J."/>
        </authorList>
    </citation>
    <scope>NUCLEOTIDE SEQUENCE [LARGE SCALE GENOMIC DNA]</scope>
    <source>
        <strain evidence="3">CCUG 59685</strain>
    </source>
</reference>
<protein>
    <submittedName>
        <fullName evidence="2">SCO family protein</fullName>
    </submittedName>
</protein>
<dbReference type="InterPro" id="IPR036249">
    <property type="entry name" value="Thioredoxin-like_sf"/>
</dbReference>
<organism evidence="2 3">
    <name type="scientific">Methylophilus glucosoxydans</name>
    <dbReference type="NCBI Taxonomy" id="752553"/>
    <lineage>
        <taxon>Bacteria</taxon>
        <taxon>Pseudomonadati</taxon>
        <taxon>Pseudomonadota</taxon>
        <taxon>Betaproteobacteria</taxon>
        <taxon>Nitrosomonadales</taxon>
        <taxon>Methylophilaceae</taxon>
        <taxon>Methylophilus</taxon>
    </lineage>
</organism>
<comment type="caution">
    <text evidence="2">The sequence shown here is derived from an EMBL/GenBank/DDBJ whole genome shotgun (WGS) entry which is preliminary data.</text>
</comment>
<feature type="transmembrane region" description="Helical" evidence="1">
    <location>
        <begin position="21"/>
        <end position="40"/>
    </location>
</feature>
<evidence type="ECO:0000256" key="1">
    <source>
        <dbReference type="SAM" id="Phobius"/>
    </source>
</evidence>
<evidence type="ECO:0000313" key="2">
    <source>
        <dbReference type="EMBL" id="MFD0928525.1"/>
    </source>
</evidence>
<keyword evidence="1" id="KW-0472">Membrane</keyword>
<sequence>MQEQLTEVVLDPIQQRKGRRVFFLLAVFFTVPLLVVVAMFKFDWRPSGKSHGQLIHPPVSIAHATHWVSDRQQALPTFWQDKWNMVFIARECDSACMQRLYDLRQIYVSLYKDMIRVQRVLITQQADTTAIRARYPDLLIINGETQQVAELGGLLSGGGQNTLDAHRVYFIDPLGNIMMQYGPEMEAKWIRKDLVKLLKASWAG</sequence>
<accession>A0ABW3GDI0</accession>